<sequence length="377" mass="43423">MRQQCRCKSKTSIQRGWNSRIKVWRCCLKELFQWRTQVNRNKQIRLTFALPDVILRTDASKDQWGGTLTILKTGTTEMLNGHWSCNWKLNWSNQREIAAILQVVRRIKENYSNLNLQALRIESDNAASICHYKVSVAIALAKMADHVLEEAEEISIQIGAGYISGKQNQIADHLSRLAEAGDYSIKDEYIQEVVFQMRIKPTIDVFANRCNRKMRRFCSLKEDRLSVKQDGLTIPWASELAYLHPTLALIQKCLNKIMEKKARVVMFTPFWPAQPWWPDLKRMTIKSMILGESQDLLTLGGRLKRRKRHLLPGSLIISLLEGNQEKNSTNMFLKGWDQNCIPKTVKLLDCCAYGGYADKELENSHNIGQILESNGKN</sequence>
<dbReference type="Proteomes" id="UP000324800">
    <property type="component" value="Unassembled WGS sequence"/>
</dbReference>
<proteinExistence type="predicted"/>
<dbReference type="EMBL" id="SNRW01003665">
    <property type="protein sequence ID" value="KAA6389236.1"/>
    <property type="molecule type" value="Genomic_DNA"/>
</dbReference>
<dbReference type="PANTHER" id="PTHR33050:SF7">
    <property type="entry name" value="RIBONUCLEASE H"/>
    <property type="match status" value="1"/>
</dbReference>
<organism evidence="1 2">
    <name type="scientific">Streblomastix strix</name>
    <dbReference type="NCBI Taxonomy" id="222440"/>
    <lineage>
        <taxon>Eukaryota</taxon>
        <taxon>Metamonada</taxon>
        <taxon>Preaxostyla</taxon>
        <taxon>Oxymonadida</taxon>
        <taxon>Streblomastigidae</taxon>
        <taxon>Streblomastix</taxon>
    </lineage>
</organism>
<dbReference type="InterPro" id="IPR052055">
    <property type="entry name" value="Hepadnavirus_pol/RT"/>
</dbReference>
<evidence type="ECO:0000313" key="2">
    <source>
        <dbReference type="Proteomes" id="UP000324800"/>
    </source>
</evidence>
<dbReference type="AlphaFoldDB" id="A0A5J4W3T5"/>
<comment type="caution">
    <text evidence="1">The sequence shown here is derived from an EMBL/GenBank/DDBJ whole genome shotgun (WGS) entry which is preliminary data.</text>
</comment>
<name>A0A5J4W3T5_9EUKA</name>
<dbReference type="CDD" id="cd09275">
    <property type="entry name" value="RNase_HI_RT_DIRS1"/>
    <property type="match status" value="1"/>
</dbReference>
<evidence type="ECO:0008006" key="3">
    <source>
        <dbReference type="Google" id="ProtNLM"/>
    </source>
</evidence>
<gene>
    <name evidence="1" type="ORF">EZS28_015236</name>
</gene>
<protein>
    <recommendedName>
        <fullName evidence="3">RNase H type-1 domain-containing protein</fullName>
    </recommendedName>
</protein>
<reference evidence="1 2" key="1">
    <citation type="submission" date="2019-03" db="EMBL/GenBank/DDBJ databases">
        <title>Single cell metagenomics reveals metabolic interactions within the superorganism composed of flagellate Streblomastix strix and complex community of Bacteroidetes bacteria on its surface.</title>
        <authorList>
            <person name="Treitli S.C."/>
            <person name="Kolisko M."/>
            <person name="Husnik F."/>
            <person name="Keeling P."/>
            <person name="Hampl V."/>
        </authorList>
    </citation>
    <scope>NUCLEOTIDE SEQUENCE [LARGE SCALE GENOMIC DNA]</scope>
    <source>
        <strain evidence="1">ST1C</strain>
    </source>
</reference>
<evidence type="ECO:0000313" key="1">
    <source>
        <dbReference type="EMBL" id="KAA6389236.1"/>
    </source>
</evidence>
<dbReference type="OrthoDB" id="2897838at2759"/>
<accession>A0A5J4W3T5</accession>
<dbReference type="PANTHER" id="PTHR33050">
    <property type="entry name" value="REVERSE TRANSCRIPTASE DOMAIN-CONTAINING PROTEIN"/>
    <property type="match status" value="1"/>
</dbReference>